<dbReference type="EMBL" id="CP022426">
    <property type="protein sequence ID" value="ATP10399.1"/>
    <property type="molecule type" value="Genomic_DNA"/>
</dbReference>
<proteinExistence type="predicted"/>
<sequence length="42" mass="4642">MAVGQQDSAKGRLLPKAWGKNGILAAHWCWLAQGWRESGFIC</sequence>
<dbReference type="Proteomes" id="UP000222916">
    <property type="component" value="Chromosome"/>
</dbReference>
<name>A0A2D1QJ21_AERSA</name>
<accession>A0A2D1QJ21</accession>
<evidence type="ECO:0000313" key="2">
    <source>
        <dbReference type="Proteomes" id="UP000222916"/>
    </source>
</evidence>
<protein>
    <submittedName>
        <fullName evidence="1">Uncharacterized protein</fullName>
    </submittedName>
</protein>
<gene>
    <name evidence="1" type="ORF">Asalp_33010</name>
</gene>
<organism evidence="1 2">
    <name type="scientific">Aeromonas salmonicida subsp. pectinolytica 34mel</name>
    <dbReference type="NCBI Taxonomy" id="1324960"/>
    <lineage>
        <taxon>Bacteria</taxon>
        <taxon>Pseudomonadati</taxon>
        <taxon>Pseudomonadota</taxon>
        <taxon>Gammaproteobacteria</taxon>
        <taxon>Aeromonadales</taxon>
        <taxon>Aeromonadaceae</taxon>
        <taxon>Aeromonas</taxon>
    </lineage>
</organism>
<dbReference type="AlphaFoldDB" id="A0A2D1QJ21"/>
<reference evidence="2" key="1">
    <citation type="journal article" date="2018" name="BMC Genomics">
        <title>The complete and fully assembled genome sequence of Aeromonas salmonicida subsp. pectinolytica and its comparative analysis with other Aeromonas species: investigation of the mobilome in environmental and pathogenic strains.</title>
        <authorList>
            <person name="Pfeiffer F."/>
            <person name="Zamora-Lagos M.A."/>
            <person name="Blettinger M."/>
            <person name="Yeroslaviz A."/>
            <person name="Dahl A."/>
            <person name="Gruber S."/>
            <person name="Habermann B.H."/>
        </authorList>
    </citation>
    <scope>NUCLEOTIDE SEQUENCE [LARGE SCALE GENOMIC DNA]</scope>
    <source>
        <strain evidence="2">34mel</strain>
    </source>
</reference>
<evidence type="ECO:0000313" key="1">
    <source>
        <dbReference type="EMBL" id="ATP10399.1"/>
    </source>
</evidence>